<dbReference type="NCBIfam" id="TIGR01536">
    <property type="entry name" value="asn_synth_AEB"/>
    <property type="match status" value="1"/>
</dbReference>
<dbReference type="PANTHER" id="PTHR43284:SF1">
    <property type="entry name" value="ASPARAGINE SYNTHETASE"/>
    <property type="match status" value="1"/>
</dbReference>
<dbReference type="InterPro" id="IPR033738">
    <property type="entry name" value="AsnB_N"/>
</dbReference>
<dbReference type="EMBL" id="AZGF01000009">
    <property type="protein sequence ID" value="KRM12317.1"/>
    <property type="molecule type" value="Genomic_DNA"/>
</dbReference>
<dbReference type="PANTHER" id="PTHR43284">
    <property type="entry name" value="ASPARAGINE SYNTHETASE (GLUTAMINE-HYDROLYZING)"/>
    <property type="match status" value="1"/>
</dbReference>
<feature type="binding site" evidence="10">
    <location>
        <begin position="359"/>
        <end position="360"/>
    </location>
    <ligand>
        <name>ATP</name>
        <dbReference type="ChEBI" id="CHEBI:30616"/>
    </ligand>
</feature>
<dbReference type="OrthoDB" id="9763290at2"/>
<dbReference type="GO" id="GO:0005524">
    <property type="term" value="F:ATP binding"/>
    <property type="evidence" value="ECO:0007669"/>
    <property type="project" value="UniProtKB-KW"/>
</dbReference>
<dbReference type="Proteomes" id="UP000051820">
    <property type="component" value="Unassembled WGS sequence"/>
</dbReference>
<dbReference type="Gene3D" id="3.60.20.10">
    <property type="entry name" value="Glutamine Phosphoribosylpyrophosphate, subunit 1, domain 1"/>
    <property type="match status" value="1"/>
</dbReference>
<evidence type="ECO:0000256" key="10">
    <source>
        <dbReference type="PIRSR" id="PIRSR001589-2"/>
    </source>
</evidence>
<dbReference type="SUPFAM" id="SSF52402">
    <property type="entry name" value="Adenine nucleotide alpha hydrolases-like"/>
    <property type="match status" value="1"/>
</dbReference>
<dbReference type="STRING" id="1423807.FD16_GL002502"/>
<evidence type="ECO:0000256" key="11">
    <source>
        <dbReference type="PIRSR" id="PIRSR001589-3"/>
    </source>
</evidence>
<dbReference type="AlphaFoldDB" id="A0A0R1W3Z1"/>
<dbReference type="InterPro" id="IPR001962">
    <property type="entry name" value="Asn_synthase"/>
</dbReference>
<proteinExistence type="inferred from homology"/>
<accession>A0A0R1W3Z1</accession>
<evidence type="ECO:0000256" key="2">
    <source>
        <dbReference type="ARBA" id="ARBA00005752"/>
    </source>
</evidence>
<name>A0A0R1W3Z1_9LACO</name>
<dbReference type="PIRSF" id="PIRSF001589">
    <property type="entry name" value="Asn_synthetase_glu-h"/>
    <property type="match status" value="1"/>
</dbReference>
<keyword evidence="9" id="KW-0028">Amino-acid biosynthesis</keyword>
<dbReference type="EC" id="6.3.5.4" evidence="3"/>
<feature type="site" description="Important for beta-aspartyl-AMP intermediate formation" evidence="11">
    <location>
        <position position="361"/>
    </location>
</feature>
<dbReference type="CDD" id="cd01991">
    <property type="entry name" value="Asn_synthase_B_C"/>
    <property type="match status" value="1"/>
</dbReference>
<organism evidence="13 14">
    <name type="scientific">Paucilactobacillus suebicus DSM 5007 = KCTC 3549</name>
    <dbReference type="NCBI Taxonomy" id="1423807"/>
    <lineage>
        <taxon>Bacteria</taxon>
        <taxon>Bacillati</taxon>
        <taxon>Bacillota</taxon>
        <taxon>Bacilli</taxon>
        <taxon>Lactobacillales</taxon>
        <taxon>Lactobacillaceae</taxon>
        <taxon>Paucilactobacillus</taxon>
    </lineage>
</organism>
<dbReference type="Gene3D" id="3.40.50.620">
    <property type="entry name" value="HUPs"/>
    <property type="match status" value="1"/>
</dbReference>
<feature type="binding site" evidence="10">
    <location>
        <position position="286"/>
    </location>
    <ligand>
        <name>ATP</name>
        <dbReference type="ChEBI" id="CHEBI:30616"/>
    </ligand>
</feature>
<gene>
    <name evidence="13" type="ORF">FD16_GL002502</name>
</gene>
<evidence type="ECO:0000256" key="5">
    <source>
        <dbReference type="ARBA" id="ARBA00022840"/>
    </source>
</evidence>
<reference evidence="13 14" key="1">
    <citation type="journal article" date="2015" name="Genome Announc.">
        <title>Expanding the biotechnology potential of lactobacilli through comparative genomics of 213 strains and associated genera.</title>
        <authorList>
            <person name="Sun Z."/>
            <person name="Harris H.M."/>
            <person name="McCann A."/>
            <person name="Guo C."/>
            <person name="Argimon S."/>
            <person name="Zhang W."/>
            <person name="Yang X."/>
            <person name="Jeffery I.B."/>
            <person name="Cooney J.C."/>
            <person name="Kagawa T.F."/>
            <person name="Liu W."/>
            <person name="Song Y."/>
            <person name="Salvetti E."/>
            <person name="Wrobel A."/>
            <person name="Rasinkangas P."/>
            <person name="Parkhill J."/>
            <person name="Rea M.C."/>
            <person name="O'Sullivan O."/>
            <person name="Ritari J."/>
            <person name="Douillard F.P."/>
            <person name="Paul Ross R."/>
            <person name="Yang R."/>
            <person name="Briner A.E."/>
            <person name="Felis G.E."/>
            <person name="de Vos W.M."/>
            <person name="Barrangou R."/>
            <person name="Klaenhammer T.R."/>
            <person name="Caufield P.W."/>
            <person name="Cui Y."/>
            <person name="Zhang H."/>
            <person name="O'Toole P.W."/>
        </authorList>
    </citation>
    <scope>NUCLEOTIDE SEQUENCE [LARGE SCALE GENOMIC DNA]</scope>
    <source>
        <strain evidence="13 14">DSM 5007</strain>
    </source>
</reference>
<dbReference type="SUPFAM" id="SSF56235">
    <property type="entry name" value="N-terminal nucleophile aminohydrolases (Ntn hydrolases)"/>
    <property type="match status" value="1"/>
</dbReference>
<keyword evidence="7 9" id="KW-0315">Glutamine amidotransferase</keyword>
<dbReference type="PROSITE" id="PS51278">
    <property type="entry name" value="GATASE_TYPE_2"/>
    <property type="match status" value="1"/>
</dbReference>
<evidence type="ECO:0000256" key="9">
    <source>
        <dbReference type="PIRSR" id="PIRSR001589-1"/>
    </source>
</evidence>
<dbReference type="RefSeq" id="WP_010621834.1">
    <property type="nucleotide sequence ID" value="NZ_AZGF01000009.1"/>
</dbReference>
<dbReference type="GO" id="GO:0006529">
    <property type="term" value="P:asparagine biosynthetic process"/>
    <property type="evidence" value="ECO:0007669"/>
    <property type="project" value="UniProtKB-KW"/>
</dbReference>
<dbReference type="Pfam" id="PF00733">
    <property type="entry name" value="Asn_synthase"/>
    <property type="match status" value="1"/>
</dbReference>
<evidence type="ECO:0000313" key="13">
    <source>
        <dbReference type="EMBL" id="KRM12317.1"/>
    </source>
</evidence>
<evidence type="ECO:0000256" key="1">
    <source>
        <dbReference type="ARBA" id="ARBA00005187"/>
    </source>
</evidence>
<comment type="catalytic activity">
    <reaction evidence="8">
        <text>L-aspartate + L-glutamine + ATP + H2O = L-asparagine + L-glutamate + AMP + diphosphate + H(+)</text>
        <dbReference type="Rhea" id="RHEA:12228"/>
        <dbReference type="ChEBI" id="CHEBI:15377"/>
        <dbReference type="ChEBI" id="CHEBI:15378"/>
        <dbReference type="ChEBI" id="CHEBI:29985"/>
        <dbReference type="ChEBI" id="CHEBI:29991"/>
        <dbReference type="ChEBI" id="CHEBI:30616"/>
        <dbReference type="ChEBI" id="CHEBI:33019"/>
        <dbReference type="ChEBI" id="CHEBI:58048"/>
        <dbReference type="ChEBI" id="CHEBI:58359"/>
        <dbReference type="ChEBI" id="CHEBI:456215"/>
        <dbReference type="EC" id="6.3.5.4"/>
    </reaction>
</comment>
<keyword evidence="5 10" id="KW-0067">ATP-binding</keyword>
<dbReference type="GO" id="GO:0004066">
    <property type="term" value="F:asparagine synthase (glutamine-hydrolyzing) activity"/>
    <property type="evidence" value="ECO:0007669"/>
    <property type="project" value="UniProtKB-EC"/>
</dbReference>
<evidence type="ECO:0000256" key="7">
    <source>
        <dbReference type="ARBA" id="ARBA00022962"/>
    </source>
</evidence>
<dbReference type="CDD" id="cd00712">
    <property type="entry name" value="AsnB"/>
    <property type="match status" value="1"/>
</dbReference>
<dbReference type="InterPro" id="IPR029055">
    <property type="entry name" value="Ntn_hydrolases_N"/>
</dbReference>
<evidence type="ECO:0000256" key="4">
    <source>
        <dbReference type="ARBA" id="ARBA00022741"/>
    </source>
</evidence>
<dbReference type="InterPro" id="IPR014729">
    <property type="entry name" value="Rossmann-like_a/b/a_fold"/>
</dbReference>
<sequence>MCGFVGVIGNGDRQSRLQDVKSMNSIITHRGPDDEGYFENEWITAGFRRLSIVDLVHGAQPMSLENQRYWIVFNGEIYNHVELRNQLVNEGETFTTDSDTEVILAMYKKYGVKCVNYLRGMFAFVIWDTESSEIFGARDHFGIKPLHYAKQNEHIYFASEKKALQNLLKDERINDQALQDYMTFQYVPDPWTMTPSVEKLRAGHYFVMHPGEKMEIKRYFYPQFKPCRNDSEHKITGEVRDCLIESVQKHMRSDVPVGAFLSGGIDSSIIVALAHQLNPNLHTYSVGFERPGYSEIDVAKETAACLDVDNISETITPLRFAQDFHKFVYSMDDPLADPAAVAQYFLTHMAGQHCKVALSGEGADEIFGGYNIYNEPNSLKVFRSVPNMLNHVLHGLATLIPEGVKGRSFIERGTTPIEMRYVGNAKIFSEAEKKRFLKRYDPTKPYTHITKKLYQNSVNLDPITRMEDIDMNTWLIGDLLLNADRTSMAASLELRTPFIDKEVFRVASSIPTNLKIAHHTTKYVLRKAVEEIVPGHVLHRRKLGFPVPIRYWLQDELYDWAFKIIKESDVDQYINKSYAVRLLQENRQGKKNKVRKLWTLLTFMVWHQIYIEHKYTDLV</sequence>
<evidence type="ECO:0000256" key="3">
    <source>
        <dbReference type="ARBA" id="ARBA00012737"/>
    </source>
</evidence>
<comment type="caution">
    <text evidence="13">The sequence shown here is derived from an EMBL/GenBank/DDBJ whole genome shotgun (WGS) entry which is preliminary data.</text>
</comment>
<dbReference type="InterPro" id="IPR006426">
    <property type="entry name" value="Asn_synth_AEB"/>
</dbReference>
<dbReference type="InterPro" id="IPR017932">
    <property type="entry name" value="GATase_2_dom"/>
</dbReference>
<feature type="domain" description="Glutamine amidotransferase type-2" evidence="12">
    <location>
        <begin position="2"/>
        <end position="211"/>
    </location>
</feature>
<dbReference type="PATRIC" id="fig|1423807.3.peg.2586"/>
<feature type="binding site" evidence="10">
    <location>
        <position position="99"/>
    </location>
    <ligand>
        <name>L-glutamine</name>
        <dbReference type="ChEBI" id="CHEBI:58359"/>
    </ligand>
</feature>
<protein>
    <recommendedName>
        <fullName evidence="3">asparagine synthase (glutamine-hydrolyzing)</fullName>
        <ecNumber evidence="3">6.3.5.4</ecNumber>
    </recommendedName>
</protein>
<comment type="similarity">
    <text evidence="2">Belongs to the asparagine synthetase family.</text>
</comment>
<evidence type="ECO:0000256" key="6">
    <source>
        <dbReference type="ARBA" id="ARBA00022888"/>
    </source>
</evidence>
<comment type="pathway">
    <text evidence="1">Amino-acid biosynthesis; L-asparagine biosynthesis; L-asparagine from L-aspartate (L-Gln route): step 1/1.</text>
</comment>
<evidence type="ECO:0000256" key="8">
    <source>
        <dbReference type="ARBA" id="ARBA00048741"/>
    </source>
</evidence>
<keyword evidence="4 10" id="KW-0547">Nucleotide-binding</keyword>
<evidence type="ECO:0000259" key="12">
    <source>
        <dbReference type="PROSITE" id="PS51278"/>
    </source>
</evidence>
<dbReference type="InterPro" id="IPR051786">
    <property type="entry name" value="ASN_synthetase/amidase"/>
</dbReference>
<keyword evidence="6 9" id="KW-0061">Asparagine biosynthesis</keyword>
<dbReference type="Pfam" id="PF13537">
    <property type="entry name" value="GATase_7"/>
    <property type="match status" value="1"/>
</dbReference>
<dbReference type="GO" id="GO:0005829">
    <property type="term" value="C:cytosol"/>
    <property type="evidence" value="ECO:0007669"/>
    <property type="project" value="TreeGrafter"/>
</dbReference>
<keyword evidence="14" id="KW-1185">Reference proteome</keyword>
<feature type="active site" description="For GATase activity" evidence="9">
    <location>
        <position position="2"/>
    </location>
</feature>
<dbReference type="eggNOG" id="COG0367">
    <property type="taxonomic scope" value="Bacteria"/>
</dbReference>
<evidence type="ECO:0000313" key="14">
    <source>
        <dbReference type="Proteomes" id="UP000051820"/>
    </source>
</evidence>